<evidence type="ECO:0000313" key="4">
    <source>
        <dbReference type="Proteomes" id="UP001566132"/>
    </source>
</evidence>
<dbReference type="Proteomes" id="UP001566132">
    <property type="component" value="Unassembled WGS sequence"/>
</dbReference>
<comment type="caution">
    <text evidence="3">The sequence shown here is derived from an EMBL/GenBank/DDBJ whole genome shotgun (WGS) entry which is preliminary data.</text>
</comment>
<dbReference type="PANTHER" id="PTHR33480">
    <property type="entry name" value="SET DOMAIN-CONTAINING PROTEIN-RELATED"/>
    <property type="match status" value="1"/>
</dbReference>
<sequence length="678" mass="79761">MCTLFSCYLDNNNLKSIFIIDIKSFFFFLTFPFIYNKLIKLANYYQLSLQQTTFFCQSTSKYVLFYITINFCFFCNEFVLNFARHIQRNHSSEIEVQRISSFKLNSKERKLHLSNLRKKGNFLTSRDVPKAVRKPGVENQLRPCDFCVGLYSKRQLWRHKQKCKISHSKKINVQNVLLNGLKIDQELINSVFPKMRNDEVSMIAQRDILICAFAARYMKLHREKHFINVTYRKMRELAKLLMEMKKIELSITCLLDALRPKHFDCMIAATKIVAKYDEKEGIYEAPTYAMNIATTLTQCCDIAIVRTLKRKEIYSSLTAAEFEAELKSTIHLIKTQWRFEVSSQALNNLNINKWNKVTLIPLASDLKLLKDFLITKAEKAVSSLQNSDSIQQYKILLESVFCRVMLLNRRRPGELQRITLNRYEKIDNSNTYEEFNEVVSPSEKILLQKFKRIVIRGKRGRGVPVLFSCYVQEHIDILLKYRTKYTKEDNIYLFGNTTSSEPITDDIEQLANFMGHTVGVHRGLYRLPDDVYQTAKISKVLLLMEEGRAGQYKGKPSNEIELNLEDDLITEIETTTNHNNEIELELLFPERQNMNPSLNKDDESNMPPLTKKSKRQLVSWTEDQKRIVKNYFVSHIRNNKPPKRHECEKLKEQYTDLLQNKDWLKIKVFIQNRYTKKK</sequence>
<evidence type="ECO:0000256" key="1">
    <source>
        <dbReference type="SAM" id="MobiDB-lite"/>
    </source>
</evidence>
<feature type="region of interest" description="Disordered" evidence="1">
    <location>
        <begin position="596"/>
        <end position="615"/>
    </location>
</feature>
<feature type="transmembrane region" description="Helical" evidence="2">
    <location>
        <begin position="16"/>
        <end position="35"/>
    </location>
</feature>
<name>A0ABD1E232_HYPHA</name>
<gene>
    <name evidence="3" type="ORF">ABEB36_014538</name>
</gene>
<evidence type="ECO:0000313" key="3">
    <source>
        <dbReference type="EMBL" id="KAL1488739.1"/>
    </source>
</evidence>
<evidence type="ECO:0000256" key="2">
    <source>
        <dbReference type="SAM" id="Phobius"/>
    </source>
</evidence>
<dbReference type="AlphaFoldDB" id="A0ABD1E232"/>
<accession>A0ABD1E232</accession>
<proteinExistence type="predicted"/>
<dbReference type="PANTHER" id="PTHR33480:SF1">
    <property type="entry name" value="TYR RECOMBINASE DOMAIN-CONTAINING PROTEIN"/>
    <property type="match status" value="1"/>
</dbReference>
<reference evidence="3 4" key="1">
    <citation type="submission" date="2024-05" db="EMBL/GenBank/DDBJ databases">
        <title>Genetic variation in Jamaican populations of the coffee berry borer (Hypothenemus hampei).</title>
        <authorList>
            <person name="Errbii M."/>
            <person name="Myrie A."/>
        </authorList>
    </citation>
    <scope>NUCLEOTIDE SEQUENCE [LARGE SCALE GENOMIC DNA]</scope>
    <source>
        <strain evidence="3">JA-Hopewell-2020-01-JO</strain>
        <tissue evidence="3">Whole body</tissue>
    </source>
</reference>
<protein>
    <submittedName>
        <fullName evidence="3">Uncharacterized protein</fullName>
    </submittedName>
</protein>
<keyword evidence="2" id="KW-0472">Membrane</keyword>
<dbReference type="EMBL" id="JBDJPC010000013">
    <property type="protein sequence ID" value="KAL1488739.1"/>
    <property type="molecule type" value="Genomic_DNA"/>
</dbReference>
<keyword evidence="4" id="KW-1185">Reference proteome</keyword>
<organism evidence="3 4">
    <name type="scientific">Hypothenemus hampei</name>
    <name type="common">Coffee berry borer</name>
    <dbReference type="NCBI Taxonomy" id="57062"/>
    <lineage>
        <taxon>Eukaryota</taxon>
        <taxon>Metazoa</taxon>
        <taxon>Ecdysozoa</taxon>
        <taxon>Arthropoda</taxon>
        <taxon>Hexapoda</taxon>
        <taxon>Insecta</taxon>
        <taxon>Pterygota</taxon>
        <taxon>Neoptera</taxon>
        <taxon>Endopterygota</taxon>
        <taxon>Coleoptera</taxon>
        <taxon>Polyphaga</taxon>
        <taxon>Cucujiformia</taxon>
        <taxon>Curculionidae</taxon>
        <taxon>Scolytinae</taxon>
        <taxon>Hypothenemus</taxon>
    </lineage>
</organism>
<keyword evidence="2" id="KW-0812">Transmembrane</keyword>
<keyword evidence="2" id="KW-1133">Transmembrane helix</keyword>